<sequence>MRKHVFVALLAVGLLAGCGGGDKKDEGSGTDDAATKAVKYSQCMRENGVPSFPDPVNGRIQLKVEKGSDLDMASEGFKKAQEACKDLAPAGIGTAGQNPEQQERILKWVACMRQNGVPDMPDPQTDGRMLIGAENGIDPESQAFKDAQTKCRDLAPGGMPGGAG</sequence>
<dbReference type="Proteomes" id="UP000637628">
    <property type="component" value="Unassembled WGS sequence"/>
</dbReference>
<accession>A0ABQ3Z843</accession>
<name>A0ABQ3Z843_9ACTN</name>
<reference evidence="1 2" key="1">
    <citation type="submission" date="2021-01" db="EMBL/GenBank/DDBJ databases">
        <title>Whole genome shotgun sequence of Actinoplanes durhamensis NBRC 14914.</title>
        <authorList>
            <person name="Komaki H."/>
            <person name="Tamura T."/>
        </authorList>
    </citation>
    <scope>NUCLEOTIDE SEQUENCE [LARGE SCALE GENOMIC DNA]</scope>
    <source>
        <strain evidence="1 2">NBRC 14914</strain>
    </source>
</reference>
<evidence type="ECO:0000313" key="1">
    <source>
        <dbReference type="EMBL" id="GIE05998.1"/>
    </source>
</evidence>
<keyword evidence="2" id="KW-1185">Reference proteome</keyword>
<dbReference type="RefSeq" id="WP_203733854.1">
    <property type="nucleotide sequence ID" value="NZ_BAAATX010000036.1"/>
</dbReference>
<dbReference type="EMBL" id="BOML01000058">
    <property type="protein sequence ID" value="GIE05998.1"/>
    <property type="molecule type" value="Genomic_DNA"/>
</dbReference>
<comment type="caution">
    <text evidence="1">The sequence shown here is derived from an EMBL/GenBank/DDBJ whole genome shotgun (WGS) entry which is preliminary data.</text>
</comment>
<gene>
    <name evidence="1" type="ORF">Adu01nite_73480</name>
</gene>
<evidence type="ECO:0000313" key="2">
    <source>
        <dbReference type="Proteomes" id="UP000637628"/>
    </source>
</evidence>
<dbReference type="PROSITE" id="PS51257">
    <property type="entry name" value="PROKAR_LIPOPROTEIN"/>
    <property type="match status" value="1"/>
</dbReference>
<protein>
    <submittedName>
        <fullName evidence="1">Uncharacterized protein</fullName>
    </submittedName>
</protein>
<organism evidence="1 2">
    <name type="scientific">Paractinoplanes durhamensis</name>
    <dbReference type="NCBI Taxonomy" id="113563"/>
    <lineage>
        <taxon>Bacteria</taxon>
        <taxon>Bacillati</taxon>
        <taxon>Actinomycetota</taxon>
        <taxon>Actinomycetes</taxon>
        <taxon>Micromonosporales</taxon>
        <taxon>Micromonosporaceae</taxon>
        <taxon>Paractinoplanes</taxon>
    </lineage>
</organism>
<proteinExistence type="predicted"/>